<comment type="caution">
    <text evidence="2">The sequence shown here is derived from an EMBL/GenBank/DDBJ whole genome shotgun (WGS) entry which is preliminary data.</text>
</comment>
<keyword evidence="1" id="KW-0812">Transmembrane</keyword>
<keyword evidence="3" id="KW-1185">Reference proteome</keyword>
<reference evidence="2 3" key="1">
    <citation type="journal article" date="2013" name="Curr. Biol.">
        <title>The Genome of the Foraminiferan Reticulomyxa filosa.</title>
        <authorList>
            <person name="Glockner G."/>
            <person name="Hulsmann N."/>
            <person name="Schleicher M."/>
            <person name="Noegel A.A."/>
            <person name="Eichinger L."/>
            <person name="Gallinger C."/>
            <person name="Pawlowski J."/>
            <person name="Sierra R."/>
            <person name="Euteneuer U."/>
            <person name="Pillet L."/>
            <person name="Moustafa A."/>
            <person name="Platzer M."/>
            <person name="Groth M."/>
            <person name="Szafranski K."/>
            <person name="Schliwa M."/>
        </authorList>
    </citation>
    <scope>NUCLEOTIDE SEQUENCE [LARGE SCALE GENOMIC DNA]</scope>
</reference>
<feature type="transmembrane region" description="Helical" evidence="1">
    <location>
        <begin position="100"/>
        <end position="117"/>
    </location>
</feature>
<gene>
    <name evidence="2" type="ORF">RFI_08507</name>
</gene>
<sequence>MNADKQIQHYNDVKNEDTKMILNDTEATEKGTDPRHYGCLFILFYVICYFFSPKKILFFIWVLSIVFVTFSTFTMVLNLNVPCIHCFCLIWNKVLVASKFYKFLFFLFVFFVLFCFAQDPNSGQFE</sequence>
<protein>
    <submittedName>
        <fullName evidence="2">Uncharacterized protein</fullName>
    </submittedName>
</protein>
<evidence type="ECO:0000313" key="2">
    <source>
        <dbReference type="EMBL" id="ETO28622.1"/>
    </source>
</evidence>
<keyword evidence="1" id="KW-0472">Membrane</keyword>
<feature type="transmembrane region" description="Helical" evidence="1">
    <location>
        <begin position="58"/>
        <end position="80"/>
    </location>
</feature>
<proteinExistence type="predicted"/>
<accession>X6NTJ1</accession>
<organism evidence="2 3">
    <name type="scientific">Reticulomyxa filosa</name>
    <dbReference type="NCBI Taxonomy" id="46433"/>
    <lineage>
        <taxon>Eukaryota</taxon>
        <taxon>Sar</taxon>
        <taxon>Rhizaria</taxon>
        <taxon>Retaria</taxon>
        <taxon>Foraminifera</taxon>
        <taxon>Monothalamids</taxon>
        <taxon>Reticulomyxidae</taxon>
        <taxon>Reticulomyxa</taxon>
    </lineage>
</organism>
<keyword evidence="1" id="KW-1133">Transmembrane helix</keyword>
<feature type="transmembrane region" description="Helical" evidence="1">
    <location>
        <begin position="34"/>
        <end position="51"/>
    </location>
</feature>
<dbReference type="Proteomes" id="UP000023152">
    <property type="component" value="Unassembled WGS sequence"/>
</dbReference>
<dbReference type="AlphaFoldDB" id="X6NTJ1"/>
<dbReference type="EMBL" id="ASPP01006562">
    <property type="protein sequence ID" value="ETO28622.1"/>
    <property type="molecule type" value="Genomic_DNA"/>
</dbReference>
<evidence type="ECO:0000256" key="1">
    <source>
        <dbReference type="SAM" id="Phobius"/>
    </source>
</evidence>
<evidence type="ECO:0000313" key="3">
    <source>
        <dbReference type="Proteomes" id="UP000023152"/>
    </source>
</evidence>
<name>X6NTJ1_RETFI</name>